<name>A0A382XGN6_9ZZZZ</name>
<proteinExistence type="predicted"/>
<keyword evidence="1" id="KW-1133">Transmembrane helix</keyword>
<dbReference type="AlphaFoldDB" id="A0A382XGN6"/>
<protein>
    <submittedName>
        <fullName evidence="2">Uncharacterized protein</fullName>
    </submittedName>
</protein>
<accession>A0A382XGN6</accession>
<dbReference type="EMBL" id="UINC01167470">
    <property type="protein sequence ID" value="SVD70000.1"/>
    <property type="molecule type" value="Genomic_DNA"/>
</dbReference>
<evidence type="ECO:0000256" key="1">
    <source>
        <dbReference type="SAM" id="Phobius"/>
    </source>
</evidence>
<keyword evidence="1" id="KW-0812">Transmembrane</keyword>
<sequence>MNQSKITGTIILLLSVFIPAGCEKEEQVKTISIYAELDTTVATIGDVISYRITGEHPNNLHMSVPELEGNESFEIRQKFKLKEQTGFGFKLVFWDTGKYEIPSIPVEIAQSDSTISHIIETDPFFITVHSSLGKSGGKELKPVKSPVPVSPPFPIKKTLLWLIFLSLFGFFIYLWNRRIQFVKRKRFIQNLIPAPNIEAIDNLELINKNCDKKEFYVELSYLLRK</sequence>
<keyword evidence="1" id="KW-0472">Membrane</keyword>
<feature type="non-terminal residue" evidence="2">
    <location>
        <position position="225"/>
    </location>
</feature>
<gene>
    <name evidence="2" type="ORF">METZ01_LOCUS422854</name>
</gene>
<feature type="transmembrane region" description="Helical" evidence="1">
    <location>
        <begin position="158"/>
        <end position="176"/>
    </location>
</feature>
<organism evidence="2">
    <name type="scientific">marine metagenome</name>
    <dbReference type="NCBI Taxonomy" id="408172"/>
    <lineage>
        <taxon>unclassified sequences</taxon>
        <taxon>metagenomes</taxon>
        <taxon>ecological metagenomes</taxon>
    </lineage>
</organism>
<evidence type="ECO:0000313" key="2">
    <source>
        <dbReference type="EMBL" id="SVD70000.1"/>
    </source>
</evidence>
<reference evidence="2" key="1">
    <citation type="submission" date="2018-05" db="EMBL/GenBank/DDBJ databases">
        <authorList>
            <person name="Lanie J.A."/>
            <person name="Ng W.-L."/>
            <person name="Kazmierczak K.M."/>
            <person name="Andrzejewski T.M."/>
            <person name="Davidsen T.M."/>
            <person name="Wayne K.J."/>
            <person name="Tettelin H."/>
            <person name="Glass J.I."/>
            <person name="Rusch D."/>
            <person name="Podicherti R."/>
            <person name="Tsui H.-C.T."/>
            <person name="Winkler M.E."/>
        </authorList>
    </citation>
    <scope>NUCLEOTIDE SEQUENCE</scope>
</reference>